<name>A0A6J5S5H2_9CAUD</name>
<gene>
    <name evidence="2" type="ORF">UFOVP1387_11</name>
</gene>
<sequence length="158" mass="17644">MGGKNSGRKPKPVEQKRRLGNVGGRKLPSQASITALPSLATQVPEPHRPLGQHGRALWQRVWTSGASWLRPTLDGDLVLMACEMTDERSVLRQIVFTDASAWRERRGLREIDRQITSLLSQIGFSPTDRATLGVGEVKQHEFSEIRRRIEAKRNAANG</sequence>
<evidence type="ECO:0000313" key="2">
    <source>
        <dbReference type="EMBL" id="CAB4203763.1"/>
    </source>
</evidence>
<protein>
    <recommendedName>
        <fullName evidence="3">Phage terminase small subunit P27 family</fullName>
    </recommendedName>
</protein>
<proteinExistence type="predicted"/>
<accession>A0A6J5S5H2</accession>
<evidence type="ECO:0008006" key="3">
    <source>
        <dbReference type="Google" id="ProtNLM"/>
    </source>
</evidence>
<reference evidence="2" key="1">
    <citation type="submission" date="2020-05" db="EMBL/GenBank/DDBJ databases">
        <authorList>
            <person name="Chiriac C."/>
            <person name="Salcher M."/>
            <person name="Ghai R."/>
            <person name="Kavagutti S V."/>
        </authorList>
    </citation>
    <scope>NUCLEOTIDE SEQUENCE</scope>
</reference>
<organism evidence="2">
    <name type="scientific">uncultured Caudovirales phage</name>
    <dbReference type="NCBI Taxonomy" id="2100421"/>
    <lineage>
        <taxon>Viruses</taxon>
        <taxon>Duplodnaviria</taxon>
        <taxon>Heunggongvirae</taxon>
        <taxon>Uroviricota</taxon>
        <taxon>Caudoviricetes</taxon>
        <taxon>Peduoviridae</taxon>
        <taxon>Maltschvirus</taxon>
        <taxon>Maltschvirus maltsch</taxon>
    </lineage>
</organism>
<evidence type="ECO:0000256" key="1">
    <source>
        <dbReference type="SAM" id="MobiDB-lite"/>
    </source>
</evidence>
<dbReference type="EMBL" id="LR797337">
    <property type="protein sequence ID" value="CAB4203763.1"/>
    <property type="molecule type" value="Genomic_DNA"/>
</dbReference>
<feature type="region of interest" description="Disordered" evidence="1">
    <location>
        <begin position="1"/>
        <end position="27"/>
    </location>
</feature>
<feature type="compositionally biased region" description="Basic residues" evidence="1">
    <location>
        <begin position="1"/>
        <end position="10"/>
    </location>
</feature>